<gene>
    <name evidence="1" type="ORF">A9J31_06110</name>
</gene>
<evidence type="ECO:0000313" key="1">
    <source>
        <dbReference type="EMBL" id="OBX28135.1"/>
    </source>
</evidence>
<reference evidence="2" key="1">
    <citation type="submission" date="2016-06" db="EMBL/GenBank/DDBJ databases">
        <authorList>
            <person name="Radolfova-Krizova L."/>
            <person name="Nemec A."/>
        </authorList>
    </citation>
    <scope>NUCLEOTIDE SEQUENCE [LARGE SCALE GENOMIC DNA]</scope>
    <source>
        <strain evidence="2">ANC 4275</strain>
    </source>
</reference>
<keyword evidence="2" id="KW-1185">Reference proteome</keyword>
<dbReference type="RefSeq" id="WP_067765199.1">
    <property type="nucleotide sequence ID" value="NZ_LZDS01000026.1"/>
</dbReference>
<organism evidence="1 2">
    <name type="scientific">Acinetobacter gandensis</name>
    <dbReference type="NCBI Taxonomy" id="1443941"/>
    <lineage>
        <taxon>Bacteria</taxon>
        <taxon>Pseudomonadati</taxon>
        <taxon>Pseudomonadota</taxon>
        <taxon>Gammaproteobacteria</taxon>
        <taxon>Moraxellales</taxon>
        <taxon>Moraxellaceae</taxon>
        <taxon>Acinetobacter</taxon>
    </lineage>
</organism>
<protein>
    <submittedName>
        <fullName evidence="1">Uncharacterized protein</fullName>
    </submittedName>
</protein>
<accession>A0A1A7R7A8</accession>
<name>A0A1A7R7A8_9GAMM</name>
<sequence length="149" mass="16841">MIKKLNYIGVLALTSCASIPLSQEGHQSFARDYALVNICAKKGYMNSSLAAHGLNILKNNISRYSNVNNVLITDQLNFFYGKENEVTTEHCNQLAVNIQSSLIQRQQQQESSDRLNQALKDMNESINNNRPRQTNCYSYGYGMTNCTTY</sequence>
<dbReference type="EMBL" id="LZDS01000026">
    <property type="protein sequence ID" value="OBX28135.1"/>
    <property type="molecule type" value="Genomic_DNA"/>
</dbReference>
<dbReference type="PROSITE" id="PS51257">
    <property type="entry name" value="PROKAR_LIPOPROTEIN"/>
    <property type="match status" value="1"/>
</dbReference>
<comment type="caution">
    <text evidence="1">The sequence shown here is derived from an EMBL/GenBank/DDBJ whole genome shotgun (WGS) entry which is preliminary data.</text>
</comment>
<dbReference type="AlphaFoldDB" id="A0A1A7R7A8"/>
<dbReference type="Proteomes" id="UP000185753">
    <property type="component" value="Unassembled WGS sequence"/>
</dbReference>
<evidence type="ECO:0000313" key="2">
    <source>
        <dbReference type="Proteomes" id="UP000185753"/>
    </source>
</evidence>
<proteinExistence type="predicted"/>